<evidence type="ECO:0000313" key="3">
    <source>
        <dbReference type="Proteomes" id="UP000821866"/>
    </source>
</evidence>
<dbReference type="EMBL" id="JABSTU010006855">
    <property type="protein sequence ID" value="KAH7931971.1"/>
    <property type="molecule type" value="Genomic_DNA"/>
</dbReference>
<comment type="caution">
    <text evidence="2">The sequence shown here is derived from an EMBL/GenBank/DDBJ whole genome shotgun (WGS) entry which is preliminary data.</text>
</comment>
<evidence type="ECO:0000313" key="2">
    <source>
        <dbReference type="EMBL" id="KAH7931971.1"/>
    </source>
</evidence>
<feature type="region of interest" description="Disordered" evidence="1">
    <location>
        <begin position="272"/>
        <end position="294"/>
    </location>
</feature>
<sequence>MPLSYNIYRDFQAELQLNTIDETVHQRRVGRYPKSQAVSAVAALAHYHDSSLPQPEAPLAEVHPWFKAQKDGVDLKLSFWGRPKRAYPRHHQARKQAFQNFSPISRRRSTKRLKALALPDEVVSGKQVVVLEYPLHPSLPVLVIREGIPLQTTGQAFERRTRTCRRAFTTIATVTMTKTDAAAYISYRTGSPPGRVRPAFNKGHGYPVMAGDVWLLHVGRAPCFPSLTWLKGEEERPHLRTKDAWTLEAPFVFGITYPGRLGTRYDPQGCNAASRLSSSGRRRSSKARNTFRGS</sequence>
<proteinExistence type="predicted"/>
<name>A0A9J6CUE4_RHIMP</name>
<protein>
    <submittedName>
        <fullName evidence="2">Uncharacterized protein</fullName>
    </submittedName>
</protein>
<dbReference type="AlphaFoldDB" id="A0A9J6CUE4"/>
<organism evidence="2 3">
    <name type="scientific">Rhipicephalus microplus</name>
    <name type="common">Cattle tick</name>
    <name type="synonym">Boophilus microplus</name>
    <dbReference type="NCBI Taxonomy" id="6941"/>
    <lineage>
        <taxon>Eukaryota</taxon>
        <taxon>Metazoa</taxon>
        <taxon>Ecdysozoa</taxon>
        <taxon>Arthropoda</taxon>
        <taxon>Chelicerata</taxon>
        <taxon>Arachnida</taxon>
        <taxon>Acari</taxon>
        <taxon>Parasitiformes</taxon>
        <taxon>Ixodida</taxon>
        <taxon>Ixodoidea</taxon>
        <taxon>Ixodidae</taxon>
        <taxon>Rhipicephalinae</taxon>
        <taxon>Rhipicephalus</taxon>
        <taxon>Boophilus</taxon>
    </lineage>
</organism>
<accession>A0A9J6CUE4</accession>
<keyword evidence="3" id="KW-1185">Reference proteome</keyword>
<gene>
    <name evidence="2" type="ORF">HPB51_029653</name>
</gene>
<reference evidence="2" key="2">
    <citation type="submission" date="2021-09" db="EMBL/GenBank/DDBJ databases">
        <authorList>
            <person name="Jia N."/>
            <person name="Wang J."/>
            <person name="Shi W."/>
            <person name="Du L."/>
            <person name="Sun Y."/>
            <person name="Zhan W."/>
            <person name="Jiang J."/>
            <person name="Wang Q."/>
            <person name="Zhang B."/>
            <person name="Ji P."/>
            <person name="Sakyi L.B."/>
            <person name="Cui X."/>
            <person name="Yuan T."/>
            <person name="Jiang B."/>
            <person name="Yang W."/>
            <person name="Lam T.T.-Y."/>
            <person name="Chang Q."/>
            <person name="Ding S."/>
            <person name="Wang X."/>
            <person name="Zhu J."/>
            <person name="Ruan X."/>
            <person name="Zhao L."/>
            <person name="Wei J."/>
            <person name="Que T."/>
            <person name="Du C."/>
            <person name="Cheng J."/>
            <person name="Dai P."/>
            <person name="Han X."/>
            <person name="Huang E."/>
            <person name="Gao Y."/>
            <person name="Liu J."/>
            <person name="Shao H."/>
            <person name="Ye R."/>
            <person name="Li L."/>
            <person name="Wei W."/>
            <person name="Wang X."/>
            <person name="Wang C."/>
            <person name="Huo Q."/>
            <person name="Li W."/>
            <person name="Guo W."/>
            <person name="Chen H."/>
            <person name="Chen S."/>
            <person name="Zhou L."/>
            <person name="Zhou L."/>
            <person name="Ni X."/>
            <person name="Tian J."/>
            <person name="Zhou Y."/>
            <person name="Sheng Y."/>
            <person name="Liu T."/>
            <person name="Pan Y."/>
            <person name="Xia L."/>
            <person name="Li J."/>
            <person name="Zhao F."/>
            <person name="Cao W."/>
        </authorList>
    </citation>
    <scope>NUCLEOTIDE SEQUENCE</scope>
    <source>
        <strain evidence="2">Rmic-2018</strain>
        <tissue evidence="2">Larvae</tissue>
    </source>
</reference>
<dbReference type="Proteomes" id="UP000821866">
    <property type="component" value="Unassembled WGS sequence"/>
</dbReference>
<reference evidence="2" key="1">
    <citation type="journal article" date="2020" name="Cell">
        <title>Large-Scale Comparative Analyses of Tick Genomes Elucidate Their Genetic Diversity and Vector Capacities.</title>
        <authorList>
            <consortium name="Tick Genome and Microbiome Consortium (TIGMIC)"/>
            <person name="Jia N."/>
            <person name="Wang J."/>
            <person name="Shi W."/>
            <person name="Du L."/>
            <person name="Sun Y."/>
            <person name="Zhan W."/>
            <person name="Jiang J.F."/>
            <person name="Wang Q."/>
            <person name="Zhang B."/>
            <person name="Ji P."/>
            <person name="Bell-Sakyi L."/>
            <person name="Cui X.M."/>
            <person name="Yuan T.T."/>
            <person name="Jiang B.G."/>
            <person name="Yang W.F."/>
            <person name="Lam T.T."/>
            <person name="Chang Q.C."/>
            <person name="Ding S.J."/>
            <person name="Wang X.J."/>
            <person name="Zhu J.G."/>
            <person name="Ruan X.D."/>
            <person name="Zhao L."/>
            <person name="Wei J.T."/>
            <person name="Ye R.Z."/>
            <person name="Que T.C."/>
            <person name="Du C.H."/>
            <person name="Zhou Y.H."/>
            <person name="Cheng J.X."/>
            <person name="Dai P.F."/>
            <person name="Guo W.B."/>
            <person name="Han X.H."/>
            <person name="Huang E.J."/>
            <person name="Li L.F."/>
            <person name="Wei W."/>
            <person name="Gao Y.C."/>
            <person name="Liu J.Z."/>
            <person name="Shao H.Z."/>
            <person name="Wang X."/>
            <person name="Wang C.C."/>
            <person name="Yang T.C."/>
            <person name="Huo Q.B."/>
            <person name="Li W."/>
            <person name="Chen H.Y."/>
            <person name="Chen S.E."/>
            <person name="Zhou L.G."/>
            <person name="Ni X.B."/>
            <person name="Tian J.H."/>
            <person name="Sheng Y."/>
            <person name="Liu T."/>
            <person name="Pan Y.S."/>
            <person name="Xia L.Y."/>
            <person name="Li J."/>
            <person name="Zhao F."/>
            <person name="Cao W.C."/>
        </authorList>
    </citation>
    <scope>NUCLEOTIDE SEQUENCE</scope>
    <source>
        <strain evidence="2">Rmic-2018</strain>
    </source>
</reference>
<evidence type="ECO:0000256" key="1">
    <source>
        <dbReference type="SAM" id="MobiDB-lite"/>
    </source>
</evidence>